<dbReference type="Proteomes" id="UP001611075">
    <property type="component" value="Unassembled WGS sequence"/>
</dbReference>
<evidence type="ECO:0000313" key="1">
    <source>
        <dbReference type="EMBL" id="MFI0794116.1"/>
    </source>
</evidence>
<dbReference type="EMBL" id="JBIRPU010000009">
    <property type="protein sequence ID" value="MFI0794116.1"/>
    <property type="molecule type" value="Genomic_DNA"/>
</dbReference>
<sequence>MSQINNKPVAVTGYEERRRPEIRKLARACIELARLRRGKQPLGETEPSAEGRA</sequence>
<organism evidence="1 2">
    <name type="scientific">Micromonospora rubida</name>
    <dbReference type="NCBI Taxonomy" id="2697657"/>
    <lineage>
        <taxon>Bacteria</taxon>
        <taxon>Bacillati</taxon>
        <taxon>Actinomycetota</taxon>
        <taxon>Actinomycetes</taxon>
        <taxon>Micromonosporales</taxon>
        <taxon>Micromonosporaceae</taxon>
        <taxon>Micromonospora</taxon>
    </lineage>
</organism>
<comment type="caution">
    <text evidence="1">The sequence shown here is derived from an EMBL/GenBank/DDBJ whole genome shotgun (WGS) entry which is preliminary data.</text>
</comment>
<keyword evidence="2" id="KW-1185">Reference proteome</keyword>
<gene>
    <name evidence="1" type="ORF">ACH4OY_15720</name>
</gene>
<protein>
    <submittedName>
        <fullName evidence="1">Uncharacterized protein</fullName>
    </submittedName>
</protein>
<evidence type="ECO:0000313" key="2">
    <source>
        <dbReference type="Proteomes" id="UP001611075"/>
    </source>
</evidence>
<proteinExistence type="predicted"/>
<reference evidence="1 2" key="1">
    <citation type="submission" date="2024-10" db="EMBL/GenBank/DDBJ databases">
        <title>The Natural Products Discovery Center: Release of the First 8490 Sequenced Strains for Exploring Actinobacteria Biosynthetic Diversity.</title>
        <authorList>
            <person name="Kalkreuter E."/>
            <person name="Kautsar S.A."/>
            <person name="Yang D."/>
            <person name="Bader C.D."/>
            <person name="Teijaro C.N."/>
            <person name="Fluegel L."/>
            <person name="Davis C.M."/>
            <person name="Simpson J.R."/>
            <person name="Lauterbach L."/>
            <person name="Steele A.D."/>
            <person name="Gui C."/>
            <person name="Meng S."/>
            <person name="Li G."/>
            <person name="Viehrig K."/>
            <person name="Ye F."/>
            <person name="Su P."/>
            <person name="Kiefer A.F."/>
            <person name="Nichols A."/>
            <person name="Cepeda A.J."/>
            <person name="Yan W."/>
            <person name="Fan B."/>
            <person name="Jiang Y."/>
            <person name="Adhikari A."/>
            <person name="Zheng C.-J."/>
            <person name="Schuster L."/>
            <person name="Cowan T.M."/>
            <person name="Smanski M.J."/>
            <person name="Chevrette M.G."/>
            <person name="De Carvalho L.P.S."/>
            <person name="Shen B."/>
        </authorList>
    </citation>
    <scope>NUCLEOTIDE SEQUENCE [LARGE SCALE GENOMIC DNA]</scope>
    <source>
        <strain evidence="1 2">NPDC021253</strain>
    </source>
</reference>
<name>A0ABW7SNL3_9ACTN</name>
<dbReference type="RefSeq" id="WP_396680128.1">
    <property type="nucleotide sequence ID" value="NZ_JBIRPU010000009.1"/>
</dbReference>
<accession>A0ABW7SNL3</accession>